<dbReference type="KEGG" id="bbel:109471406"/>
<evidence type="ECO:0000313" key="3">
    <source>
        <dbReference type="RefSeq" id="XP_019626251.1"/>
    </source>
</evidence>
<dbReference type="AlphaFoldDB" id="A0A6P4Z9A3"/>
<sequence length="465" mass="51693">MAVRSRVRLLVFQAVVSVVLASVADQDNSTSATAHGHGTAAAQCPALGNARYSSEEAFRQGDWRYLFPRSDVRSLPTRRRVSDTHPDVCRVLARAAQGKDMLNSVKAAMLQRQKKEEGWIAYVYECLGDKSMSTNLTQSYSSYPMVRLLLHNDFFWPWMCKYWKDRQGAWGHLPAPLPETLTHFVAYYLQAASKKIKDDRSGEDAFMIFSSMHRALGNLPGVDTVAEVEVADRSLPELELDQLKLSATDAAALALLFPYMPRLRKLRLTYSMASAEASGKVIDRLDELGSLQELYLNGNVIGDAGIGKLMDKLSSLKDLEKLHLKSTSLTPVGGATIAEKVGALTGLKDMALSNNELAESLSSMGEAFARMPNLEIVIISPATCSEAALPTVERQMREMMHKHKSRVTPVKSKGKSFEMYDGGKSKESQVTKWEAVKELLSSDRNRTGVWITIEKIILWVWIKTV</sequence>
<accession>A0A6P4Z9A3</accession>
<keyword evidence="2" id="KW-1185">Reference proteome</keyword>
<keyword evidence="1" id="KW-0732">Signal</keyword>
<protein>
    <submittedName>
        <fullName evidence="3">Uncharacterized protein LOC109471406</fullName>
    </submittedName>
</protein>
<dbReference type="SMART" id="SM00368">
    <property type="entry name" value="LRR_RI"/>
    <property type="match status" value="2"/>
</dbReference>
<dbReference type="Gene3D" id="3.80.10.10">
    <property type="entry name" value="Ribonuclease Inhibitor"/>
    <property type="match status" value="1"/>
</dbReference>
<dbReference type="SUPFAM" id="SSF52047">
    <property type="entry name" value="RNI-like"/>
    <property type="match status" value="1"/>
</dbReference>
<dbReference type="PANTHER" id="PTHR46312">
    <property type="entry name" value="NACHT DOMAIN-CONTAINING PROTEIN"/>
    <property type="match status" value="1"/>
</dbReference>
<gene>
    <name evidence="3" type="primary">LOC109471406</name>
</gene>
<feature type="signal peptide" evidence="1">
    <location>
        <begin position="1"/>
        <end position="21"/>
    </location>
</feature>
<reference evidence="3" key="1">
    <citation type="submission" date="2025-08" db="UniProtKB">
        <authorList>
            <consortium name="RefSeq"/>
        </authorList>
    </citation>
    <scope>IDENTIFICATION</scope>
    <source>
        <tissue evidence="3">Gonad</tissue>
    </source>
</reference>
<dbReference type="OrthoDB" id="10313245at2759"/>
<dbReference type="InterPro" id="IPR032675">
    <property type="entry name" value="LRR_dom_sf"/>
</dbReference>
<dbReference type="GeneID" id="109471406"/>
<evidence type="ECO:0000256" key="1">
    <source>
        <dbReference type="SAM" id="SignalP"/>
    </source>
</evidence>
<dbReference type="Proteomes" id="UP000515135">
    <property type="component" value="Unplaced"/>
</dbReference>
<proteinExistence type="predicted"/>
<dbReference type="PANTHER" id="PTHR46312:SF2">
    <property type="entry name" value="NUCLEOTIDE-BINDING OLIGOMERIZATION DOMAIN-CONTAINING PROTEIN 2-LIKE"/>
    <property type="match status" value="1"/>
</dbReference>
<dbReference type="RefSeq" id="XP_019626251.1">
    <property type="nucleotide sequence ID" value="XM_019770692.1"/>
</dbReference>
<feature type="chain" id="PRO_5027847873" evidence="1">
    <location>
        <begin position="22"/>
        <end position="465"/>
    </location>
</feature>
<evidence type="ECO:0000313" key="2">
    <source>
        <dbReference type="Proteomes" id="UP000515135"/>
    </source>
</evidence>
<organism evidence="2 3">
    <name type="scientific">Branchiostoma belcheri</name>
    <name type="common">Amphioxus</name>
    <dbReference type="NCBI Taxonomy" id="7741"/>
    <lineage>
        <taxon>Eukaryota</taxon>
        <taxon>Metazoa</taxon>
        <taxon>Chordata</taxon>
        <taxon>Cephalochordata</taxon>
        <taxon>Leptocardii</taxon>
        <taxon>Amphioxiformes</taxon>
        <taxon>Branchiostomatidae</taxon>
        <taxon>Branchiostoma</taxon>
    </lineage>
</organism>
<name>A0A6P4Z9A3_BRABE</name>